<reference evidence="3" key="1">
    <citation type="submission" date="2021-02" db="EMBL/GenBank/DDBJ databases">
        <authorList>
            <person name="Dougan E. K."/>
            <person name="Rhodes N."/>
            <person name="Thang M."/>
            <person name="Chan C."/>
        </authorList>
    </citation>
    <scope>NUCLEOTIDE SEQUENCE</scope>
</reference>
<keyword evidence="1" id="KW-0472">Membrane</keyword>
<protein>
    <submittedName>
        <fullName evidence="3">Uncharacterized protein</fullName>
    </submittedName>
</protein>
<feature type="transmembrane region" description="Helical" evidence="1">
    <location>
        <begin position="57"/>
        <end position="78"/>
    </location>
</feature>
<accession>A0A813DNV4</accession>
<sequence length="183" mass="18981">MSSGMKCRLLATLLLSIKDVAVAAQGSSKESAERDPGAWLMSDSSANSAWRHFLTDAGWAAAALLALTAVAVAVGLLIRHYCQAQGARAARALLGVSGPTASSRAAQLLMGGPGDMTPEQVLGSVYWRDRQNTASSPGYLLYRPATLTLVPATKDAWESGATFCPGDFAEAAGINGEVQTAPQ</sequence>
<feature type="signal peptide" evidence="2">
    <location>
        <begin position="1"/>
        <end position="23"/>
    </location>
</feature>
<keyword evidence="1" id="KW-0812">Transmembrane</keyword>
<comment type="caution">
    <text evidence="3">The sequence shown here is derived from an EMBL/GenBank/DDBJ whole genome shotgun (WGS) entry which is preliminary data.</text>
</comment>
<keyword evidence="1" id="KW-1133">Transmembrane helix</keyword>
<name>A0A813DNV4_POLGL</name>
<organism evidence="3 4">
    <name type="scientific">Polarella glacialis</name>
    <name type="common">Dinoflagellate</name>
    <dbReference type="NCBI Taxonomy" id="89957"/>
    <lineage>
        <taxon>Eukaryota</taxon>
        <taxon>Sar</taxon>
        <taxon>Alveolata</taxon>
        <taxon>Dinophyceae</taxon>
        <taxon>Suessiales</taxon>
        <taxon>Suessiaceae</taxon>
        <taxon>Polarella</taxon>
    </lineage>
</organism>
<evidence type="ECO:0000313" key="4">
    <source>
        <dbReference type="Proteomes" id="UP000654075"/>
    </source>
</evidence>
<evidence type="ECO:0000256" key="2">
    <source>
        <dbReference type="SAM" id="SignalP"/>
    </source>
</evidence>
<evidence type="ECO:0000256" key="1">
    <source>
        <dbReference type="SAM" id="Phobius"/>
    </source>
</evidence>
<dbReference type="EMBL" id="CAJNNV010003755">
    <property type="protein sequence ID" value="CAE8589562.1"/>
    <property type="molecule type" value="Genomic_DNA"/>
</dbReference>
<dbReference type="AlphaFoldDB" id="A0A813DNV4"/>
<dbReference type="Proteomes" id="UP000654075">
    <property type="component" value="Unassembled WGS sequence"/>
</dbReference>
<feature type="chain" id="PRO_5033027508" evidence="2">
    <location>
        <begin position="24"/>
        <end position="183"/>
    </location>
</feature>
<proteinExistence type="predicted"/>
<gene>
    <name evidence="3" type="ORF">PGLA1383_LOCUS8318</name>
</gene>
<keyword evidence="4" id="KW-1185">Reference proteome</keyword>
<keyword evidence="2" id="KW-0732">Signal</keyword>
<evidence type="ECO:0000313" key="3">
    <source>
        <dbReference type="EMBL" id="CAE8589562.1"/>
    </source>
</evidence>